<comment type="similarity">
    <text evidence="5">Belongs to the PTH family.</text>
</comment>
<dbReference type="Pfam" id="PF01195">
    <property type="entry name" value="Pept_tRNA_hydro"/>
    <property type="match status" value="1"/>
</dbReference>
<dbReference type="EMBL" id="GL541787">
    <property type="protein sequence ID" value="KDE02734.1"/>
    <property type="molecule type" value="Genomic_DNA"/>
</dbReference>
<evidence type="ECO:0000256" key="3">
    <source>
        <dbReference type="ARBA" id="ARBA00022801"/>
    </source>
</evidence>
<keyword evidence="3" id="KW-0378">Hydrolase</keyword>
<keyword evidence="4" id="KW-0694">RNA-binding</keyword>
<dbReference type="InterPro" id="IPR018171">
    <property type="entry name" value="Pept_tRNA_hydro_CS"/>
</dbReference>
<dbReference type="InParanoid" id="U5HI64"/>
<dbReference type="SUPFAM" id="SSF53178">
    <property type="entry name" value="Peptidyl-tRNA hydrolase-like"/>
    <property type="match status" value="1"/>
</dbReference>
<dbReference type="STRING" id="683840.U5HI64"/>
<dbReference type="FunCoup" id="U5HI64">
    <property type="interactions" value="113"/>
</dbReference>
<evidence type="ECO:0000313" key="6">
    <source>
        <dbReference type="EMBL" id="KDE02734.1"/>
    </source>
</evidence>
<dbReference type="PROSITE" id="PS01196">
    <property type="entry name" value="PEPT_TRNA_HYDROL_2"/>
    <property type="match status" value="1"/>
</dbReference>
<proteinExistence type="inferred from homology"/>
<organism evidence="6">
    <name type="scientific">Microbotryum lychnidis-dioicae (strain p1A1 Lamole / MvSl-1064)</name>
    <name type="common">Anther smut fungus</name>
    <dbReference type="NCBI Taxonomy" id="683840"/>
    <lineage>
        <taxon>Eukaryota</taxon>
        <taxon>Fungi</taxon>
        <taxon>Dikarya</taxon>
        <taxon>Basidiomycota</taxon>
        <taxon>Pucciniomycotina</taxon>
        <taxon>Microbotryomycetes</taxon>
        <taxon>Microbotryales</taxon>
        <taxon>Microbotryaceae</taxon>
        <taxon>Microbotryum</taxon>
    </lineage>
</organism>
<dbReference type="PANTHER" id="PTHR17224:SF1">
    <property type="entry name" value="PEPTIDYL-TRNA HYDROLASE"/>
    <property type="match status" value="1"/>
</dbReference>
<reference evidence="7" key="4">
    <citation type="submission" date="2015-06" db="UniProtKB">
        <authorList>
            <consortium name="EnsemblFungi"/>
        </authorList>
    </citation>
    <scope>IDENTIFICATION</scope>
</reference>
<dbReference type="OrthoDB" id="1711136at2759"/>
<dbReference type="Gene3D" id="3.40.50.1470">
    <property type="entry name" value="Peptidyl-tRNA hydrolase"/>
    <property type="match status" value="1"/>
</dbReference>
<reference evidence="6 8" key="3">
    <citation type="journal article" date="2015" name="BMC Genomics">
        <title>Sex and parasites: genomic and transcriptomic analysis of Microbotryum lychnidis-dioicae, the biotrophic and plant-castrating anther smut fungus.</title>
        <authorList>
            <person name="Perlin M.H."/>
            <person name="Amselem J."/>
            <person name="Fontanillas E."/>
            <person name="Toh S.S."/>
            <person name="Chen Z."/>
            <person name="Goldberg J."/>
            <person name="Duplessis S."/>
            <person name="Henrissat B."/>
            <person name="Young S."/>
            <person name="Zeng Q."/>
            <person name="Aguileta G."/>
            <person name="Petit E."/>
            <person name="Badouin H."/>
            <person name="Andrews J."/>
            <person name="Razeeq D."/>
            <person name="Gabaldon T."/>
            <person name="Quesneville H."/>
            <person name="Giraud T."/>
            <person name="Hood M.E."/>
            <person name="Schultz D.J."/>
            <person name="Cuomo C.A."/>
        </authorList>
    </citation>
    <scope>NUCLEOTIDE SEQUENCE [LARGE SCALE GENOMIC DNA]</scope>
    <source>
        <strain evidence="6">P1A1 Lamole</strain>
        <strain evidence="8">p1A1 Lamole</strain>
    </source>
</reference>
<dbReference type="InterPro" id="IPR001328">
    <property type="entry name" value="Pept_tRNA_hydro"/>
</dbReference>
<evidence type="ECO:0000256" key="5">
    <source>
        <dbReference type="ARBA" id="ARBA00038063"/>
    </source>
</evidence>
<protein>
    <recommendedName>
        <fullName evidence="1">peptidyl-tRNA hydrolase</fullName>
        <ecNumber evidence="1">3.1.1.29</ecNumber>
    </recommendedName>
</protein>
<dbReference type="EMBL" id="AEIJ01000864">
    <property type="status" value="NOT_ANNOTATED_CDS"/>
    <property type="molecule type" value="Genomic_DNA"/>
</dbReference>
<evidence type="ECO:0000256" key="2">
    <source>
        <dbReference type="ARBA" id="ARBA00022555"/>
    </source>
</evidence>
<dbReference type="Proteomes" id="UP000017200">
    <property type="component" value="Unassembled WGS sequence"/>
</dbReference>
<accession>U5HI64</accession>
<reference evidence="6" key="2">
    <citation type="submission" date="2010-11" db="EMBL/GenBank/DDBJ databases">
        <authorList>
            <consortium name="The Broad Institute Genome Sequencing Platform"/>
            <person name="Earl A."/>
            <person name="Ward D."/>
            <person name="Feldgarden M."/>
            <person name="Gevers D."/>
            <person name="Butler R."/>
            <person name="Young S.K."/>
            <person name="Zeng Q."/>
            <person name="Gargeya S."/>
            <person name="Fitzgerald M."/>
            <person name="Haas B."/>
            <person name="Abouelleil A."/>
            <person name="Alvarado L."/>
            <person name="Arachchi H.M."/>
            <person name="Berlin A."/>
            <person name="Brown A."/>
            <person name="Chapman S.B."/>
            <person name="Chen Z."/>
            <person name="Dunbar C."/>
            <person name="Freedman E."/>
            <person name="Gearin G."/>
            <person name="Gellesch M."/>
            <person name="Goldberg J."/>
            <person name="Griggs A."/>
            <person name="Gujja S."/>
            <person name="Heilman E."/>
            <person name="Heiman D."/>
            <person name="Howarth C."/>
            <person name="Larson L."/>
            <person name="Lui A."/>
            <person name="MacDonald P.J.P."/>
            <person name="Mehta T."/>
            <person name="Montmayeur A."/>
            <person name="Murphy C."/>
            <person name="Neiman D."/>
            <person name="Pearson M."/>
            <person name="Priest M."/>
            <person name="Roberts A."/>
            <person name="Saif S."/>
            <person name="Shea T."/>
            <person name="Shenoy N."/>
            <person name="Sisk P."/>
            <person name="Stolte C."/>
            <person name="Sykes S."/>
            <person name="White J."/>
            <person name="Yandava C."/>
            <person name="Wortman J."/>
            <person name="Nusbaum C."/>
            <person name="Birren B."/>
        </authorList>
    </citation>
    <scope>NUCLEOTIDE SEQUENCE</scope>
    <source>
        <strain evidence="6">P1A1 Lamole</strain>
    </source>
</reference>
<dbReference type="EC" id="3.1.1.29" evidence="1"/>
<evidence type="ECO:0000256" key="4">
    <source>
        <dbReference type="ARBA" id="ARBA00022884"/>
    </source>
</evidence>
<evidence type="ECO:0000313" key="7">
    <source>
        <dbReference type="EnsemblFungi" id="MVLG_06731T0"/>
    </source>
</evidence>
<reference evidence="8" key="1">
    <citation type="submission" date="2010-11" db="EMBL/GenBank/DDBJ databases">
        <title>The genome sequence of Microbotryum violaceum strain p1A1 Lamole.</title>
        <authorList>
            <person name="Cuomo C."/>
            <person name="Perlin M."/>
            <person name="Young S.K."/>
            <person name="Zeng Q."/>
            <person name="Gargeya S."/>
            <person name="Alvarado L."/>
            <person name="Berlin A."/>
            <person name="Chapman S.B."/>
            <person name="Chen Z."/>
            <person name="Freedman E."/>
            <person name="Gellesch M."/>
            <person name="Goldberg J."/>
            <person name="Griggs A."/>
            <person name="Gujja S."/>
            <person name="Heilman E."/>
            <person name="Heiman D."/>
            <person name="Howarth C."/>
            <person name="Mehta T."/>
            <person name="Neiman D."/>
            <person name="Pearson M."/>
            <person name="Roberts A."/>
            <person name="Saif S."/>
            <person name="Shea T."/>
            <person name="Shenoy N."/>
            <person name="Sisk P."/>
            <person name="Stolte C."/>
            <person name="Sykes S."/>
            <person name="White J."/>
            <person name="Yandava C."/>
            <person name="Haas B."/>
            <person name="Nusbaum C."/>
            <person name="Birren B."/>
        </authorList>
    </citation>
    <scope>NUCLEOTIDE SEQUENCE [LARGE SCALE GENOMIC DNA]</scope>
    <source>
        <strain evidence="8">p1A1 Lamole</strain>
    </source>
</reference>
<dbReference type="PANTHER" id="PTHR17224">
    <property type="entry name" value="PEPTIDYL-TRNA HYDROLASE"/>
    <property type="match status" value="1"/>
</dbReference>
<evidence type="ECO:0000313" key="8">
    <source>
        <dbReference type="Proteomes" id="UP000017200"/>
    </source>
</evidence>
<keyword evidence="8" id="KW-1185">Reference proteome</keyword>
<dbReference type="GO" id="GO:0000049">
    <property type="term" value="F:tRNA binding"/>
    <property type="evidence" value="ECO:0007669"/>
    <property type="project" value="UniProtKB-KW"/>
</dbReference>
<dbReference type="OMA" id="PNTYMNL"/>
<sequence length="234" mass="25343">MVAASRRFVIAGLGNYPYPLTRHSIGQILLKALARKAASLPHSSGIPHLKLDSSKHVWSTIVTVHSQNAASAQGGGCLPFELMFCLPKRLMNICGPVIVEASKSFLGSSASASMVHSKSRVDGWKILTLQDDLDLKPGSFKIQRGGSPRGHNGVRSVEGALGNRAFNRIRLGIGRPENKAEVASYVLEPLGRDEVQNIDWDEGTQRGGELVEQVWLDVMRIAQEHASNKPSTST</sequence>
<dbReference type="InterPro" id="IPR036416">
    <property type="entry name" value="Pept_tRNA_hydro_sf"/>
</dbReference>
<keyword evidence="2" id="KW-0820">tRNA-binding</keyword>
<evidence type="ECO:0000256" key="1">
    <source>
        <dbReference type="ARBA" id="ARBA00013260"/>
    </source>
</evidence>
<dbReference type="HOGENOM" id="CLU_062456_2_3_1"/>
<gene>
    <name evidence="6" type="ORF">MVLG_06731</name>
</gene>
<dbReference type="EnsemblFungi" id="MVLG_06731T0">
    <property type="protein sequence ID" value="MVLG_06731T0"/>
    <property type="gene ID" value="MVLG_06731"/>
</dbReference>
<dbReference type="GO" id="GO:0004045">
    <property type="term" value="F:peptidyl-tRNA hydrolase activity"/>
    <property type="evidence" value="ECO:0007669"/>
    <property type="project" value="UniProtKB-EC"/>
</dbReference>
<name>U5HI64_USTV1</name>
<dbReference type="AlphaFoldDB" id="U5HI64"/>